<evidence type="ECO:0000313" key="2">
    <source>
        <dbReference type="EMBL" id="MCZ3373463.1"/>
    </source>
</evidence>
<gene>
    <name evidence="2" type="ORF">O3H35_12520</name>
    <name evidence="1" type="ORF">O3H54_15970</name>
</gene>
<dbReference type="InterPro" id="IPR037171">
    <property type="entry name" value="NagB/RpiA_transferase-like"/>
</dbReference>
<dbReference type="Pfam" id="PF01812">
    <property type="entry name" value="5-FTHF_cyc-lig"/>
    <property type="match status" value="1"/>
</dbReference>
<evidence type="ECO:0000313" key="3">
    <source>
        <dbReference type="Proteomes" id="UP001068021"/>
    </source>
</evidence>
<dbReference type="Proteomes" id="UP001068021">
    <property type="component" value="Unassembled WGS sequence"/>
</dbReference>
<dbReference type="GO" id="GO:0005737">
    <property type="term" value="C:cytoplasm"/>
    <property type="evidence" value="ECO:0007669"/>
    <property type="project" value="TreeGrafter"/>
</dbReference>
<dbReference type="PANTHER" id="PTHR13017:SF0">
    <property type="entry name" value="METHENYLTETRAHYDROFOLATE SYNTHASE DOMAIN-CONTAINING PROTEIN"/>
    <property type="match status" value="1"/>
</dbReference>
<evidence type="ECO:0000313" key="1">
    <source>
        <dbReference type="EMBL" id="MCZ3367389.1"/>
    </source>
</evidence>
<dbReference type="InterPro" id="IPR002698">
    <property type="entry name" value="FTHF_cligase"/>
</dbReference>
<comment type="caution">
    <text evidence="1">The sequence shown here is derived from an EMBL/GenBank/DDBJ whole genome shotgun (WGS) entry which is preliminary data.</text>
</comment>
<dbReference type="Proteomes" id="UP001074446">
    <property type="component" value="Unassembled WGS sequence"/>
</dbReference>
<dbReference type="EMBL" id="JAPVER010000020">
    <property type="protein sequence ID" value="MCZ3367389.1"/>
    <property type="molecule type" value="Genomic_DNA"/>
</dbReference>
<dbReference type="Gene3D" id="3.40.50.10420">
    <property type="entry name" value="NagB/RpiA/CoA transferase-like"/>
    <property type="match status" value="1"/>
</dbReference>
<proteinExistence type="predicted"/>
<reference evidence="1" key="1">
    <citation type="submission" date="2022-12" db="EMBL/GenBank/DDBJ databases">
        <title>Reclassification of two methanogenic archaea species isolated from the Kolyma lowland permafrost.</title>
        <authorList>
            <person name="Trubitsyn V.E."/>
            <person name="Rivkina E.M."/>
            <person name="Shcherbakova V.A."/>
        </authorList>
    </citation>
    <scope>NUCLEOTIDE SEQUENCE</scope>
    <source>
        <strain evidence="1">M2</strain>
        <strain evidence="2">MK4</strain>
    </source>
</reference>
<name>A0A9E5A212_9EURY</name>
<protein>
    <submittedName>
        <fullName evidence="1">5-formyltetrahydrofolate cyclo-ligase</fullName>
    </submittedName>
</protein>
<sequence length="218" mass="24568">MITEEKEKVRNLIWSTLENNNLSQQTKSPYGRIPDFSGSTEAARMLRSTEEWKNAEVIFSSPDTAQIKVREFALLDKKLLIMASPKLKDGFLLIDPFSIKGNEDTASTIKGAFKFGKKIHELTKLRFVLRNQRFREFPKVNLVIEGSVAVDKSGNRLGKGGGYGDREISELISEKAITPSTPVVTTVHEIQIIGEVPTEEHDQKINMIVTPERVIRIN</sequence>
<dbReference type="SUPFAM" id="SSF100950">
    <property type="entry name" value="NagB/RpiA/CoA transferase-like"/>
    <property type="match status" value="1"/>
</dbReference>
<keyword evidence="3" id="KW-1185">Reference proteome</keyword>
<dbReference type="InterPro" id="IPR024185">
    <property type="entry name" value="FTHF_cligase-like_sf"/>
</dbReference>
<dbReference type="EMBL" id="JAPVES010000030">
    <property type="protein sequence ID" value="MCZ3373463.1"/>
    <property type="molecule type" value="Genomic_DNA"/>
</dbReference>
<dbReference type="AlphaFoldDB" id="A0A9E5A212"/>
<dbReference type="RefSeq" id="WP_048082618.1">
    <property type="nucleotide sequence ID" value="NZ_JAPVER010000020.1"/>
</dbReference>
<dbReference type="PANTHER" id="PTHR13017">
    <property type="entry name" value="5-FORMYLTETRAHYDROFOLATE CYCLO-LIGASE-RELATED"/>
    <property type="match status" value="1"/>
</dbReference>
<organism evidence="1 3">
    <name type="scientific">Methanobacterium veterum</name>
    <dbReference type="NCBI Taxonomy" id="408577"/>
    <lineage>
        <taxon>Archaea</taxon>
        <taxon>Methanobacteriati</taxon>
        <taxon>Methanobacteriota</taxon>
        <taxon>Methanomada group</taxon>
        <taxon>Methanobacteria</taxon>
        <taxon>Methanobacteriales</taxon>
        <taxon>Methanobacteriaceae</taxon>
        <taxon>Methanobacterium</taxon>
    </lineage>
</organism>
<accession>A0A9E5A212</accession>